<dbReference type="Proteomes" id="UP000095287">
    <property type="component" value="Unplaced"/>
</dbReference>
<evidence type="ECO:0000313" key="3">
    <source>
        <dbReference type="WBParaSite" id="L893_g7834.t1"/>
    </source>
</evidence>
<sequence length="116" mass="13493">MEISNTITPLLRYQYDVFNCAKLCVRPFVAFSADHTKSRLLHAIKADRPRIISHFTMKLFVLLLLLLTACRAVPVQKQKAMARSYQDDLKKIIIERLVAFSEPKVDMPIVEIKEYR</sequence>
<evidence type="ECO:0000313" key="2">
    <source>
        <dbReference type="Proteomes" id="UP000095287"/>
    </source>
</evidence>
<proteinExistence type="predicted"/>
<reference evidence="3" key="1">
    <citation type="submission" date="2016-11" db="UniProtKB">
        <authorList>
            <consortium name="WormBaseParasite"/>
        </authorList>
    </citation>
    <scope>IDENTIFICATION</scope>
</reference>
<accession>A0A1I8APV0</accession>
<feature type="transmembrane region" description="Helical" evidence="1">
    <location>
        <begin position="51"/>
        <end position="73"/>
    </location>
</feature>
<protein>
    <submittedName>
        <fullName evidence="3">Neur_chan_LBD domain-containing protein</fullName>
    </submittedName>
</protein>
<keyword evidence="1" id="KW-1133">Transmembrane helix</keyword>
<organism evidence="2 3">
    <name type="scientific">Steinernema glaseri</name>
    <dbReference type="NCBI Taxonomy" id="37863"/>
    <lineage>
        <taxon>Eukaryota</taxon>
        <taxon>Metazoa</taxon>
        <taxon>Ecdysozoa</taxon>
        <taxon>Nematoda</taxon>
        <taxon>Chromadorea</taxon>
        <taxon>Rhabditida</taxon>
        <taxon>Tylenchina</taxon>
        <taxon>Panagrolaimomorpha</taxon>
        <taxon>Strongyloidoidea</taxon>
        <taxon>Steinernematidae</taxon>
        <taxon>Steinernema</taxon>
    </lineage>
</organism>
<keyword evidence="1" id="KW-0812">Transmembrane</keyword>
<keyword evidence="2" id="KW-1185">Reference proteome</keyword>
<evidence type="ECO:0000256" key="1">
    <source>
        <dbReference type="SAM" id="Phobius"/>
    </source>
</evidence>
<dbReference type="AlphaFoldDB" id="A0A1I8APV0"/>
<name>A0A1I8APV0_9BILA</name>
<keyword evidence="1" id="KW-0472">Membrane</keyword>
<dbReference type="WBParaSite" id="L893_g7834.t1">
    <property type="protein sequence ID" value="L893_g7834.t1"/>
    <property type="gene ID" value="L893_g7834"/>
</dbReference>